<protein>
    <submittedName>
        <fullName evidence="1">Death-on-curing family protein</fullName>
    </submittedName>
</protein>
<dbReference type="STRING" id="1303921.BSEPE_1165"/>
<dbReference type="EMBL" id="AP013042">
    <property type="protein sequence ID" value="BAS68153.1"/>
    <property type="molecule type" value="Genomic_DNA"/>
</dbReference>
<dbReference type="PANTHER" id="PTHR35810:SF1">
    <property type="entry name" value="CYTOPLASMIC PROTEIN"/>
    <property type="match status" value="1"/>
</dbReference>
<dbReference type="PANTHER" id="PTHR35810">
    <property type="entry name" value="CYTOPLASMIC PROTEIN-RELATED"/>
    <property type="match status" value="1"/>
</dbReference>
<dbReference type="Proteomes" id="UP000067399">
    <property type="component" value="Chromosome"/>
</dbReference>
<sequence>MTKNLAIYQNENGAIELKTDSNAETIWANLNEISALFNVDKSGISRHIKNIYQENELDKNPTVAFFAIVQK</sequence>
<evidence type="ECO:0000313" key="2">
    <source>
        <dbReference type="Proteomes" id="UP000067399"/>
    </source>
</evidence>
<keyword evidence="2" id="KW-1185">Reference proteome</keyword>
<dbReference type="OrthoDB" id="9802752at2"/>
<reference evidence="1 2" key="2">
    <citation type="journal article" date="2016" name="ISME J.">
        <title>Heterogeneous composition of key metabolic gene clusters in a vent mussel symbiont population.</title>
        <authorList>
            <person name="Ikuta T."/>
            <person name="Takaki Y."/>
            <person name="Nagai Y."/>
            <person name="Shimamura S."/>
            <person name="Tsuda M."/>
            <person name="Kawagucci S."/>
            <person name="Aoki Y."/>
            <person name="Inoue K."/>
            <person name="Teruya M."/>
            <person name="Satou K."/>
            <person name="Teruya K."/>
            <person name="Shimoji M."/>
            <person name="Tamotsu H."/>
            <person name="Hirano T."/>
            <person name="Maruyama T."/>
            <person name="Yoshida T."/>
        </authorList>
    </citation>
    <scope>NUCLEOTIDE SEQUENCE [LARGE SCALE GENOMIC DNA]</scope>
    <source>
        <strain evidence="1 2">Myojin Knoll</strain>
    </source>
</reference>
<gene>
    <name evidence="1" type="ORF">BSEPE_1165</name>
</gene>
<name>A0A0P0USM2_9GAMM</name>
<accession>A0A0P0USM2</accession>
<dbReference type="RefSeq" id="WP_066045092.1">
    <property type="nucleotide sequence ID" value="NZ_AP013042.1"/>
</dbReference>
<organism evidence="1 2">
    <name type="scientific">endosymbiont of Bathymodiolus septemdierum str. Myojin knoll</name>
    <dbReference type="NCBI Taxonomy" id="1303921"/>
    <lineage>
        <taxon>Bacteria</taxon>
        <taxon>Pseudomonadati</taxon>
        <taxon>Pseudomonadota</taxon>
        <taxon>Gammaproteobacteria</taxon>
        <taxon>sulfur-oxidizing symbionts</taxon>
    </lineage>
</organism>
<dbReference type="KEGG" id="ebh:BSEPE_1165"/>
<dbReference type="AlphaFoldDB" id="A0A0P0USM2"/>
<proteinExistence type="predicted"/>
<reference evidence="1 2" key="1">
    <citation type="journal article" date="2000" name="Mar. Ecol. Prog. Ser.">
        <title>Phylogenetic characterization of endosymbionts in three hydrothermal vent mussels: influence on host distributions.</title>
        <authorList>
            <person name="Fujiwara Y."/>
            <person name="Takai K."/>
            <person name="Uematsu K."/>
            <person name="Tsuchida S."/>
            <person name="Hunt J.C."/>
            <person name="Hashimoto J."/>
        </authorList>
    </citation>
    <scope>NUCLEOTIDE SEQUENCE [LARGE SCALE GENOMIC DNA]</scope>
    <source>
        <strain evidence="1 2">Myojin Knoll</strain>
    </source>
</reference>
<evidence type="ECO:0000313" key="1">
    <source>
        <dbReference type="EMBL" id="BAS68153.1"/>
    </source>
</evidence>